<dbReference type="InterPro" id="IPR002404">
    <property type="entry name" value="IRS_PTB"/>
</dbReference>
<name>A0A6P7HG92_9TELE</name>
<dbReference type="GeneID" id="114427163"/>
<dbReference type="Gene3D" id="2.30.29.30">
    <property type="entry name" value="Pleckstrin-homology domain (PH domain)/Phosphotyrosine-binding domain (PTB)"/>
    <property type="match status" value="2"/>
</dbReference>
<evidence type="ECO:0000256" key="2">
    <source>
        <dbReference type="SAM" id="MobiDB-lite"/>
    </source>
</evidence>
<feature type="compositionally biased region" description="Polar residues" evidence="2">
    <location>
        <begin position="635"/>
        <end position="649"/>
    </location>
</feature>
<feature type="region of interest" description="Disordered" evidence="2">
    <location>
        <begin position="21"/>
        <end position="73"/>
    </location>
</feature>
<dbReference type="SMART" id="SM00233">
    <property type="entry name" value="PH"/>
    <property type="match status" value="1"/>
</dbReference>
<dbReference type="InterPro" id="IPR011993">
    <property type="entry name" value="PH-like_dom_sf"/>
</dbReference>
<dbReference type="Pfam" id="PF02174">
    <property type="entry name" value="IRS"/>
    <property type="match status" value="1"/>
</dbReference>
<evidence type="ECO:0000313" key="6">
    <source>
        <dbReference type="RefSeq" id="XP_028250821.1"/>
    </source>
</evidence>
<dbReference type="PANTHER" id="PTHR10614:SF8">
    <property type="entry name" value="INSULIN RECEPTOR SUBSTRATE 3"/>
    <property type="match status" value="1"/>
</dbReference>
<feature type="region of interest" description="Disordered" evidence="2">
    <location>
        <begin position="466"/>
        <end position="518"/>
    </location>
</feature>
<organism evidence="5 6">
    <name type="scientific">Parambassis ranga</name>
    <name type="common">Indian glassy fish</name>
    <dbReference type="NCBI Taxonomy" id="210632"/>
    <lineage>
        <taxon>Eukaryota</taxon>
        <taxon>Metazoa</taxon>
        <taxon>Chordata</taxon>
        <taxon>Craniata</taxon>
        <taxon>Vertebrata</taxon>
        <taxon>Euteleostomi</taxon>
        <taxon>Actinopterygii</taxon>
        <taxon>Neopterygii</taxon>
        <taxon>Teleostei</taxon>
        <taxon>Neoteleostei</taxon>
        <taxon>Acanthomorphata</taxon>
        <taxon>Ovalentaria</taxon>
        <taxon>Ambassidae</taxon>
        <taxon>Parambassis</taxon>
    </lineage>
</organism>
<feature type="domain" description="PH" evidence="3">
    <location>
        <begin position="110"/>
        <end position="222"/>
    </location>
</feature>
<dbReference type="SUPFAM" id="SSF50729">
    <property type="entry name" value="PH domain-like"/>
    <property type="match status" value="2"/>
</dbReference>
<proteinExistence type="predicted"/>
<feature type="domain" description="IRS-type PTB" evidence="4">
    <location>
        <begin position="316"/>
        <end position="422"/>
    </location>
</feature>
<dbReference type="SMART" id="SM01244">
    <property type="entry name" value="IRS"/>
    <property type="match status" value="1"/>
</dbReference>
<dbReference type="OrthoDB" id="946068at2759"/>
<dbReference type="PRINTS" id="PR00628">
    <property type="entry name" value="INSULINRSI"/>
</dbReference>
<keyword evidence="1" id="KW-0597">Phosphoprotein</keyword>
<evidence type="ECO:0000313" key="5">
    <source>
        <dbReference type="Proteomes" id="UP000515145"/>
    </source>
</evidence>
<protein>
    <submittedName>
        <fullName evidence="6">Insulin receptor substrate 1-B-like isoform X1</fullName>
    </submittedName>
</protein>
<keyword evidence="5" id="KW-1185">Reference proteome</keyword>
<dbReference type="InterPro" id="IPR039011">
    <property type="entry name" value="IRS"/>
</dbReference>
<dbReference type="Pfam" id="PF00169">
    <property type="entry name" value="PH"/>
    <property type="match status" value="1"/>
</dbReference>
<dbReference type="RefSeq" id="XP_028250821.1">
    <property type="nucleotide sequence ID" value="XM_028395020.1"/>
</dbReference>
<evidence type="ECO:0000256" key="1">
    <source>
        <dbReference type="ARBA" id="ARBA00022553"/>
    </source>
</evidence>
<sequence length="707" mass="79185">MLKPNCRYCFLTDMNNMAEGHDRTSLPASSSPQMSHHSTSKHSWVSEESPLMSPGKSVQTEPNENHCIGSQSNERPSPHFYEDLFCINPNSLSLVPLAGALVTSLGPQSDVVRQGYLGKLERKHRRYFVLRAGSHTGLSRLEWYQKQEKFTAMEKSTGKAGLFGASKQGVIYLRCCLGVSRVGSPRKGHTVVLYDRDQTMVLVMDDQQEQEDWYVAIKRVMEEEQMGEERADEEDDGYCTLPPAAYFKEVGPDFIVFMSCIVYINLKQSFTHQNLTLPCRIYKTKSSYIVEYTNLRRLPLVGCYISLPFFWPLPPSSKVWPVTVKPRGLGSSKSLTGENRLCLTGTSLILVRMGAGKDLPSVMIPLLSVRRFGHLDGLFYLELGRSAPNGPGEIWMEVRNQGNPALAQHIHEVVREMLRTVRALPDFSRSPASCLTQPQAFLTSKRCRPKYRDKLGNVRPLAPLMLFPRTPDTQMSTVQSYSKPCSPDRTKPDFSWSSTSHRSSSRTQQSSMTEDENYLDMDRVSDSAAACRMQEQELTEEEEGSYLMMSPRVMHSPSVVSQDDFMAMVSPEKQAYSSSPPFLQASFSSSTSDSSSPLCLSHHQSNEQLWLITSVQQSEIEAGQSQRSISCIAQPRQEQNPAQHTQHSTPPAAGDMMPPFASRPLQSIPHLDTGQSSQCQAVPSPPSARRHLLSFCLPSCIRAQDRS</sequence>
<dbReference type="PANTHER" id="PTHR10614">
    <property type="entry name" value="INSULIN RECEPTOR SUBSTRATE"/>
    <property type="match status" value="1"/>
</dbReference>
<accession>A0A6P7HG92</accession>
<feature type="compositionally biased region" description="Polar residues" evidence="2">
    <location>
        <begin position="56"/>
        <end position="73"/>
    </location>
</feature>
<dbReference type="GO" id="GO:0005886">
    <property type="term" value="C:plasma membrane"/>
    <property type="evidence" value="ECO:0007669"/>
    <property type="project" value="TreeGrafter"/>
</dbReference>
<dbReference type="PROSITE" id="PS51064">
    <property type="entry name" value="IRS_PTB"/>
    <property type="match status" value="1"/>
</dbReference>
<feature type="region of interest" description="Disordered" evidence="2">
    <location>
        <begin position="635"/>
        <end position="685"/>
    </location>
</feature>
<dbReference type="InParanoid" id="A0A6P7HG92"/>
<dbReference type="InterPro" id="IPR001849">
    <property type="entry name" value="PH_domain"/>
</dbReference>
<dbReference type="Proteomes" id="UP000515145">
    <property type="component" value="Chromosome 2"/>
</dbReference>
<evidence type="ECO:0000259" key="3">
    <source>
        <dbReference type="PROSITE" id="PS50003"/>
    </source>
</evidence>
<dbReference type="GO" id="GO:0005158">
    <property type="term" value="F:insulin receptor binding"/>
    <property type="evidence" value="ECO:0007669"/>
    <property type="project" value="InterPro"/>
</dbReference>
<dbReference type="GO" id="GO:0043548">
    <property type="term" value="F:phosphatidylinositol 3-kinase binding"/>
    <property type="evidence" value="ECO:0007669"/>
    <property type="project" value="TreeGrafter"/>
</dbReference>
<dbReference type="GO" id="GO:0005829">
    <property type="term" value="C:cytosol"/>
    <property type="evidence" value="ECO:0007669"/>
    <property type="project" value="TreeGrafter"/>
</dbReference>
<evidence type="ECO:0000259" key="4">
    <source>
        <dbReference type="PROSITE" id="PS51064"/>
    </source>
</evidence>
<dbReference type="PROSITE" id="PS50003">
    <property type="entry name" value="PH_DOMAIN"/>
    <property type="match status" value="1"/>
</dbReference>
<feature type="compositionally biased region" description="Polar residues" evidence="2">
    <location>
        <begin position="471"/>
        <end position="483"/>
    </location>
</feature>
<gene>
    <name evidence="6" type="primary">LOC114427163</name>
</gene>
<dbReference type="AlphaFoldDB" id="A0A6P7HG92"/>
<feature type="compositionally biased region" description="Low complexity" evidence="2">
    <location>
        <begin position="495"/>
        <end position="511"/>
    </location>
</feature>
<dbReference type="GO" id="GO:0008286">
    <property type="term" value="P:insulin receptor signaling pathway"/>
    <property type="evidence" value="ECO:0007669"/>
    <property type="project" value="InterPro"/>
</dbReference>
<dbReference type="SMART" id="SM00310">
    <property type="entry name" value="PTBI"/>
    <property type="match status" value="1"/>
</dbReference>
<reference evidence="6" key="1">
    <citation type="submission" date="2025-08" db="UniProtKB">
        <authorList>
            <consortium name="RefSeq"/>
        </authorList>
    </citation>
    <scope>IDENTIFICATION</scope>
</reference>